<dbReference type="Proteomes" id="UP000316125">
    <property type="component" value="Chromosome"/>
</dbReference>
<evidence type="ECO:0000313" key="2">
    <source>
        <dbReference type="EMBL" id="QDE33789.1"/>
    </source>
</evidence>
<dbReference type="PANTHER" id="PTHR36114:SF1">
    <property type="entry name" value="16.7 KDA PROTEIN IN WHIE LOCUS"/>
    <property type="match status" value="1"/>
</dbReference>
<gene>
    <name evidence="2" type="ORF">FIV50_02655</name>
</gene>
<reference evidence="2 3" key="1">
    <citation type="submission" date="2019-06" db="EMBL/GenBank/DDBJ databases">
        <title>Complete genome of Microbacterium foliorum M2.</title>
        <authorList>
            <person name="Cao G."/>
        </authorList>
    </citation>
    <scope>NUCLEOTIDE SEQUENCE [LARGE SCALE GENOMIC DNA]</scope>
    <source>
        <strain evidence="2 3">M2</strain>
    </source>
</reference>
<dbReference type="InterPro" id="IPR013096">
    <property type="entry name" value="Cupin_2"/>
</dbReference>
<sequence length="121" mass="13452">MRKSVDTTNVEHYIWGGVSDGWRLFDTPGLSVIEERVPAGAGEEWHVHDTATQFFYVLEGTPQMQTADGIVELGPRRGVEIPSGLAHRFSNPGVEETRFLVVSTPNTRGDRRSIDVAQRTT</sequence>
<dbReference type="InterPro" id="IPR011051">
    <property type="entry name" value="RmlC_Cupin_sf"/>
</dbReference>
<dbReference type="Gene3D" id="2.60.120.10">
    <property type="entry name" value="Jelly Rolls"/>
    <property type="match status" value="1"/>
</dbReference>
<dbReference type="SUPFAM" id="SSF51182">
    <property type="entry name" value="RmlC-like cupins"/>
    <property type="match status" value="1"/>
</dbReference>
<organism evidence="2 3">
    <name type="scientific">Microbacterium foliorum</name>
    <dbReference type="NCBI Taxonomy" id="104336"/>
    <lineage>
        <taxon>Bacteria</taxon>
        <taxon>Bacillati</taxon>
        <taxon>Actinomycetota</taxon>
        <taxon>Actinomycetes</taxon>
        <taxon>Micrococcales</taxon>
        <taxon>Microbacteriaceae</taxon>
        <taxon>Microbacterium</taxon>
    </lineage>
</organism>
<dbReference type="Pfam" id="PF07883">
    <property type="entry name" value="Cupin_2"/>
    <property type="match status" value="1"/>
</dbReference>
<dbReference type="InterPro" id="IPR052044">
    <property type="entry name" value="PKS_Associated_Protein"/>
</dbReference>
<evidence type="ECO:0000259" key="1">
    <source>
        <dbReference type="Pfam" id="PF07883"/>
    </source>
</evidence>
<accession>A0A4Y5YMX5</accession>
<proteinExistence type="predicted"/>
<dbReference type="AlphaFoldDB" id="A0A4Y5YMX5"/>
<feature type="domain" description="Cupin type-2" evidence="1">
    <location>
        <begin position="35"/>
        <end position="102"/>
    </location>
</feature>
<dbReference type="RefSeq" id="WP_140036075.1">
    <property type="nucleotide sequence ID" value="NZ_CP041040.1"/>
</dbReference>
<dbReference type="InterPro" id="IPR014710">
    <property type="entry name" value="RmlC-like_jellyroll"/>
</dbReference>
<dbReference type="PANTHER" id="PTHR36114">
    <property type="entry name" value="16.7 KDA PROTEIN IN WHIE LOCUS"/>
    <property type="match status" value="1"/>
</dbReference>
<dbReference type="OrthoDB" id="529907at2"/>
<dbReference type="EMBL" id="CP041040">
    <property type="protein sequence ID" value="QDE33789.1"/>
    <property type="molecule type" value="Genomic_DNA"/>
</dbReference>
<protein>
    <submittedName>
        <fullName evidence="2">Cupin domain-containing protein</fullName>
    </submittedName>
</protein>
<name>A0A4Y5YMX5_9MICO</name>
<evidence type="ECO:0000313" key="3">
    <source>
        <dbReference type="Proteomes" id="UP000316125"/>
    </source>
</evidence>